<comment type="caution">
    <text evidence="4">The sequence shown here is derived from an EMBL/GenBank/DDBJ whole genome shotgun (WGS) entry which is preliminary data.</text>
</comment>
<dbReference type="Pfam" id="PF01520">
    <property type="entry name" value="Amidase_3"/>
    <property type="match status" value="1"/>
</dbReference>
<protein>
    <submittedName>
        <fullName evidence="4">N-acetylmuramoyl-L-alanine amidase</fullName>
    </submittedName>
</protein>
<dbReference type="InterPro" id="IPR014234">
    <property type="entry name" value="Spore_CwlD"/>
</dbReference>
<dbReference type="InterPro" id="IPR050695">
    <property type="entry name" value="N-acetylmuramoyl_amidase_3"/>
</dbReference>
<gene>
    <name evidence="4" type="ORF">AWM68_16560</name>
</gene>
<dbReference type="EMBL" id="LRFC01000003">
    <property type="protein sequence ID" value="KZE68202.1"/>
    <property type="molecule type" value="Genomic_DNA"/>
</dbReference>
<evidence type="ECO:0000259" key="3">
    <source>
        <dbReference type="SMART" id="SM00646"/>
    </source>
</evidence>
<keyword evidence="1" id="KW-0378">Hydrolase</keyword>
<feature type="transmembrane region" description="Helical" evidence="2">
    <location>
        <begin position="7"/>
        <end position="26"/>
    </location>
</feature>
<dbReference type="GO" id="GO:0009253">
    <property type="term" value="P:peptidoglycan catabolic process"/>
    <property type="evidence" value="ECO:0007669"/>
    <property type="project" value="InterPro"/>
</dbReference>
<dbReference type="InterPro" id="IPR002508">
    <property type="entry name" value="MurNAc-LAA_cat"/>
</dbReference>
<reference evidence="5" key="1">
    <citation type="submission" date="2016-01" db="EMBL/GenBank/DDBJ databases">
        <title>Draft genome of Chromobacterium sp. F49.</title>
        <authorList>
            <person name="Hong K.W."/>
        </authorList>
    </citation>
    <scope>NUCLEOTIDE SEQUENCE [LARGE SCALE GENOMIC DNA]</scope>
    <source>
        <strain evidence="5">P7IIIA</strain>
    </source>
</reference>
<dbReference type="GO" id="GO:0008745">
    <property type="term" value="F:N-acetylmuramoyl-L-alanine amidase activity"/>
    <property type="evidence" value="ECO:0007669"/>
    <property type="project" value="InterPro"/>
</dbReference>
<evidence type="ECO:0000256" key="1">
    <source>
        <dbReference type="ARBA" id="ARBA00022801"/>
    </source>
</evidence>
<dbReference type="RefSeq" id="WP_066237852.1">
    <property type="nucleotide sequence ID" value="NZ_LRFC01000003.1"/>
</dbReference>
<keyword evidence="2" id="KW-0812">Transmembrane</keyword>
<dbReference type="AlphaFoldDB" id="A0A163S5Q6"/>
<dbReference type="OrthoDB" id="9806267at2"/>
<keyword evidence="2" id="KW-0472">Membrane</keyword>
<dbReference type="NCBIfam" id="TIGR02883">
    <property type="entry name" value="spore_cwlD"/>
    <property type="match status" value="1"/>
</dbReference>
<dbReference type="SMART" id="SM00646">
    <property type="entry name" value="Ami_3"/>
    <property type="match status" value="1"/>
</dbReference>
<evidence type="ECO:0000313" key="5">
    <source>
        <dbReference type="Proteomes" id="UP000076567"/>
    </source>
</evidence>
<evidence type="ECO:0000313" key="4">
    <source>
        <dbReference type="EMBL" id="KZE68202.1"/>
    </source>
</evidence>
<keyword evidence="2" id="KW-1133">Transmembrane helix</keyword>
<organism evidence="4 5">
    <name type="scientific">Fictibacillus phosphorivorans</name>
    <dbReference type="NCBI Taxonomy" id="1221500"/>
    <lineage>
        <taxon>Bacteria</taxon>
        <taxon>Bacillati</taxon>
        <taxon>Bacillota</taxon>
        <taxon>Bacilli</taxon>
        <taxon>Bacillales</taxon>
        <taxon>Fictibacillaceae</taxon>
        <taxon>Fictibacillus</taxon>
    </lineage>
</organism>
<evidence type="ECO:0000256" key="2">
    <source>
        <dbReference type="SAM" id="Phobius"/>
    </source>
</evidence>
<feature type="domain" description="MurNAc-LAA" evidence="3">
    <location>
        <begin position="116"/>
        <end position="227"/>
    </location>
</feature>
<dbReference type="CDD" id="cd02696">
    <property type="entry name" value="MurNAc-LAA"/>
    <property type="match status" value="1"/>
</dbReference>
<proteinExistence type="predicted"/>
<dbReference type="PANTHER" id="PTHR30404">
    <property type="entry name" value="N-ACETYLMURAMOYL-L-ALANINE AMIDASE"/>
    <property type="match status" value="1"/>
</dbReference>
<name>A0A163S5Q6_9BACL</name>
<keyword evidence="5" id="KW-1185">Reference proteome</keyword>
<dbReference type="GO" id="GO:0030288">
    <property type="term" value="C:outer membrane-bounded periplasmic space"/>
    <property type="evidence" value="ECO:0007669"/>
    <property type="project" value="TreeGrafter"/>
</dbReference>
<dbReference type="Gene3D" id="3.40.630.40">
    <property type="entry name" value="Zn-dependent exopeptidases"/>
    <property type="match status" value="1"/>
</dbReference>
<dbReference type="PANTHER" id="PTHR30404:SF0">
    <property type="entry name" value="N-ACETYLMURAMOYL-L-ALANINE AMIDASE AMIC"/>
    <property type="match status" value="1"/>
</dbReference>
<sequence>MKKWVKGAAFALGCAVLFFIFTYHFLDDDSWRSWNLPLSGKIIVIDPGHGGADGGAVGDGEVLEKEIALNISVLLRDYLQEAGALVIMTRETDTDLANEGTKKLRHRKWEDLKERRRIINENHADLFISIHLNSLPSSRWRGAQVFYHPGKEDGENVSKFIQDEIRHNLQNTNRFAKSIEGLYLLRTAEVPGALVEVGFLSNPTERELLKTESYQKSIAASIYQGMLRFYTNETPPKSPLD</sequence>
<accession>A0A163S5Q6</accession>
<dbReference type="Proteomes" id="UP000076567">
    <property type="component" value="Unassembled WGS sequence"/>
</dbReference>
<dbReference type="SUPFAM" id="SSF53187">
    <property type="entry name" value="Zn-dependent exopeptidases"/>
    <property type="match status" value="1"/>
</dbReference>